<organism evidence="2 3">
    <name type="scientific">Lederbergia galactosidilytica</name>
    <dbReference type="NCBI Taxonomy" id="217031"/>
    <lineage>
        <taxon>Bacteria</taxon>
        <taxon>Bacillati</taxon>
        <taxon>Bacillota</taxon>
        <taxon>Bacilli</taxon>
        <taxon>Bacillales</taxon>
        <taxon>Bacillaceae</taxon>
        <taxon>Lederbergia</taxon>
    </lineage>
</organism>
<dbReference type="RefSeq" id="WP_064468200.1">
    <property type="nucleotide sequence ID" value="NZ_LDJR01000049.1"/>
</dbReference>
<keyword evidence="3" id="KW-1185">Reference proteome</keyword>
<evidence type="ECO:0000256" key="1">
    <source>
        <dbReference type="SAM" id="Phobius"/>
    </source>
</evidence>
<dbReference type="PATRIC" id="fig|217031.6.peg.2596"/>
<keyword evidence="1" id="KW-1133">Transmembrane helix</keyword>
<name>A0A177ZRZ1_9BACI</name>
<comment type="caution">
    <text evidence="2">The sequence shown here is derived from an EMBL/GenBank/DDBJ whole genome shotgun (WGS) entry which is preliminary data.</text>
</comment>
<dbReference type="OrthoDB" id="9766372at2"/>
<protein>
    <submittedName>
        <fullName evidence="2">Uncharacterized protein</fullName>
    </submittedName>
</protein>
<dbReference type="EMBL" id="LDJR01000049">
    <property type="protein sequence ID" value="OAK70721.1"/>
    <property type="molecule type" value="Genomic_DNA"/>
</dbReference>
<dbReference type="AlphaFoldDB" id="A0A177ZRZ1"/>
<keyword evidence="1" id="KW-0812">Transmembrane</keyword>
<sequence>MDGISNKDFIDNVQEEYGESVAEILDIDENIESQTGMYTAAVFAVMLMVLSITVIVVVLILYLVIKTIIIKRKKSLVL</sequence>
<evidence type="ECO:0000313" key="3">
    <source>
        <dbReference type="Proteomes" id="UP000077881"/>
    </source>
</evidence>
<accession>A0A177ZRZ1</accession>
<keyword evidence="1" id="KW-0472">Membrane</keyword>
<evidence type="ECO:0000313" key="2">
    <source>
        <dbReference type="EMBL" id="OAK70721.1"/>
    </source>
</evidence>
<proteinExistence type="predicted"/>
<dbReference type="STRING" id="217031.ABB05_12125"/>
<dbReference type="Proteomes" id="UP000077881">
    <property type="component" value="Unassembled WGS sequence"/>
</dbReference>
<reference evidence="2 3" key="1">
    <citation type="submission" date="2015-05" db="EMBL/GenBank/DDBJ databases">
        <title>Comparison of genome.</title>
        <authorList>
            <person name="Zheng Z."/>
            <person name="Sun M."/>
        </authorList>
    </citation>
    <scope>NUCLEOTIDE SEQUENCE [LARGE SCALE GENOMIC DNA]</scope>
    <source>
        <strain evidence="2 3">G25-74</strain>
    </source>
</reference>
<feature type="transmembrane region" description="Helical" evidence="1">
    <location>
        <begin position="40"/>
        <end position="65"/>
    </location>
</feature>
<gene>
    <name evidence="2" type="ORF">ABB05_12125</name>
</gene>